<gene>
    <name evidence="4" type="ORF">TD95_000486</name>
</gene>
<evidence type="ECO:0000313" key="5">
    <source>
        <dbReference type="Proteomes" id="UP000033483"/>
    </source>
</evidence>
<protein>
    <recommendedName>
        <fullName evidence="3">Fungal lipase-type domain-containing protein</fullName>
    </recommendedName>
</protein>
<dbReference type="GO" id="GO:0006629">
    <property type="term" value="P:lipid metabolic process"/>
    <property type="evidence" value="ECO:0007669"/>
    <property type="project" value="InterPro"/>
</dbReference>
<name>A0A0F4ZC02_9PEZI</name>
<evidence type="ECO:0000259" key="3">
    <source>
        <dbReference type="Pfam" id="PF01764"/>
    </source>
</evidence>
<dbReference type="EMBL" id="LAEV01001761">
    <property type="protein sequence ID" value="KKA27398.1"/>
    <property type="molecule type" value="Genomic_DNA"/>
</dbReference>
<dbReference type="OrthoDB" id="438440at2759"/>
<proteinExistence type="predicted"/>
<organism evidence="4 5">
    <name type="scientific">Thielaviopsis punctulata</name>
    <dbReference type="NCBI Taxonomy" id="72032"/>
    <lineage>
        <taxon>Eukaryota</taxon>
        <taxon>Fungi</taxon>
        <taxon>Dikarya</taxon>
        <taxon>Ascomycota</taxon>
        <taxon>Pezizomycotina</taxon>
        <taxon>Sordariomycetes</taxon>
        <taxon>Hypocreomycetidae</taxon>
        <taxon>Microascales</taxon>
        <taxon>Ceratocystidaceae</taxon>
        <taxon>Thielaviopsis</taxon>
    </lineage>
</organism>
<reference evidence="4 5" key="1">
    <citation type="submission" date="2015-03" db="EMBL/GenBank/DDBJ databases">
        <authorList>
            <person name="Radwan O."/>
            <person name="Al-Naeli F.A."/>
            <person name="Rendon G.A."/>
            <person name="Fields C."/>
        </authorList>
    </citation>
    <scope>NUCLEOTIDE SEQUENCE [LARGE SCALE GENOMIC DNA]</scope>
    <source>
        <strain evidence="4">CR-DP1</strain>
    </source>
</reference>
<dbReference type="SUPFAM" id="SSF53474">
    <property type="entry name" value="alpha/beta-Hydrolases"/>
    <property type="match status" value="1"/>
</dbReference>
<keyword evidence="5" id="KW-1185">Reference proteome</keyword>
<accession>A0A0F4ZC02</accession>
<dbReference type="Pfam" id="PF01764">
    <property type="entry name" value="Lipase_3"/>
    <property type="match status" value="1"/>
</dbReference>
<dbReference type="InterPro" id="IPR051299">
    <property type="entry name" value="AB_hydrolase_lip/est"/>
</dbReference>
<dbReference type="PANTHER" id="PTHR46640">
    <property type="entry name" value="TRIACYLGLYCEROL LIPASE, PUTATIVE (AFU_ORTHOLOGUE AFUA_6G06510)-RELATED"/>
    <property type="match status" value="1"/>
</dbReference>
<dbReference type="PANTHER" id="PTHR46640:SF1">
    <property type="entry name" value="FUNGAL LIPASE-LIKE DOMAIN-CONTAINING PROTEIN-RELATED"/>
    <property type="match status" value="1"/>
</dbReference>
<dbReference type="InterPro" id="IPR002921">
    <property type="entry name" value="Fungal_lipase-type"/>
</dbReference>
<dbReference type="GO" id="GO:0016787">
    <property type="term" value="F:hydrolase activity"/>
    <property type="evidence" value="ECO:0007669"/>
    <property type="project" value="UniProtKB-KW"/>
</dbReference>
<comment type="caution">
    <text evidence="4">The sequence shown here is derived from an EMBL/GenBank/DDBJ whole genome shotgun (WGS) entry which is preliminary data.</text>
</comment>
<feature type="domain" description="Fungal lipase-type" evidence="3">
    <location>
        <begin position="239"/>
        <end position="400"/>
    </location>
</feature>
<keyword evidence="2" id="KW-0378">Hydrolase</keyword>
<dbReference type="AlphaFoldDB" id="A0A0F4ZC02"/>
<dbReference type="CDD" id="cd00519">
    <property type="entry name" value="Lipase_3"/>
    <property type="match status" value="1"/>
</dbReference>
<keyword evidence="1" id="KW-0732">Signal</keyword>
<dbReference type="Gene3D" id="3.40.50.1820">
    <property type="entry name" value="alpha/beta hydrolase"/>
    <property type="match status" value="1"/>
</dbReference>
<sequence>MLARLLFLVPAVAGFSVPRQTGCTGSTLPTDFTVFDFQSKSSNNGTTLSEFSFEYVPYASTGKSLAPITCSFNSSSVPVHQEGRSDRWACDDSLAQFIYESDSLTMIQKTCIQNGSMKRSLFLTGLLPAFLGLSWAANHRLDDPQIPITPHHDPIDSTSIKQISPVSAELFVSLERMARLVDISYCVGTTGVSKPFTCASRCRDFPTMELVKTWNTGIMMSDSCGYIAVDHGFHKGIILAFRGTYSVTNTVVDLTTVPQAYTPYPVPDDGDDSEAHEYECKNCTVHMGFYSSWINARDIVIPQLKALREKYPSYTIHLVGHSLGGAVATLAALELKVGLGWDNLVITTFGEPRIGNDGVADFVDQVFDLNGADFEDSAPEKQMFRRVTHIDDPVPLLPPSQWNYRSHSGELFITKPDLYPDLSDIRICKGPNDPLCSTGDDETESALFALSKLERSGNDLFSAFKDARSWVKSNQHKLKTIGLGIPKLWELFFAHRDYFWRLGLCVPGGDPKNWEKKQYDIGEVNDEL</sequence>
<evidence type="ECO:0000313" key="4">
    <source>
        <dbReference type="EMBL" id="KKA27398.1"/>
    </source>
</evidence>
<dbReference type="InterPro" id="IPR029058">
    <property type="entry name" value="AB_hydrolase_fold"/>
</dbReference>
<evidence type="ECO:0000256" key="1">
    <source>
        <dbReference type="ARBA" id="ARBA00022729"/>
    </source>
</evidence>
<evidence type="ECO:0000256" key="2">
    <source>
        <dbReference type="ARBA" id="ARBA00022801"/>
    </source>
</evidence>
<dbReference type="Proteomes" id="UP000033483">
    <property type="component" value="Unassembled WGS sequence"/>
</dbReference>